<reference evidence="3" key="2">
    <citation type="submission" date="2009-11" db="EMBL/GenBank/DDBJ databases">
        <title>The Genome Sequence of Allomyces macrogynus strain ATCC 38327.</title>
        <authorList>
            <consortium name="The Broad Institute Genome Sequencing Platform"/>
            <person name="Russ C."/>
            <person name="Cuomo C."/>
            <person name="Shea T."/>
            <person name="Young S.K."/>
            <person name="Zeng Q."/>
            <person name="Koehrsen M."/>
            <person name="Haas B."/>
            <person name="Borodovsky M."/>
            <person name="Guigo R."/>
            <person name="Alvarado L."/>
            <person name="Berlin A."/>
            <person name="Borenstein D."/>
            <person name="Chen Z."/>
            <person name="Engels R."/>
            <person name="Freedman E."/>
            <person name="Gellesch M."/>
            <person name="Goldberg J."/>
            <person name="Griggs A."/>
            <person name="Gujja S."/>
            <person name="Heiman D."/>
            <person name="Hepburn T."/>
            <person name="Howarth C."/>
            <person name="Jen D."/>
            <person name="Larson L."/>
            <person name="Lewis B."/>
            <person name="Mehta T."/>
            <person name="Park D."/>
            <person name="Pearson M."/>
            <person name="Roberts A."/>
            <person name="Saif S."/>
            <person name="Shenoy N."/>
            <person name="Sisk P."/>
            <person name="Stolte C."/>
            <person name="Sykes S."/>
            <person name="Walk T."/>
            <person name="White J."/>
            <person name="Yandava C."/>
            <person name="Burger G."/>
            <person name="Gray M.W."/>
            <person name="Holland P.W.H."/>
            <person name="King N."/>
            <person name="Lang F.B.F."/>
            <person name="Roger A.J."/>
            <person name="Ruiz-Trillo I."/>
            <person name="Lander E."/>
            <person name="Nusbaum C."/>
        </authorList>
    </citation>
    <scope>NUCLEOTIDE SEQUENCE [LARGE SCALE GENOMIC DNA]</scope>
    <source>
        <strain evidence="3">ATCC 38327</strain>
    </source>
</reference>
<organism evidence="2 3">
    <name type="scientific">Allomyces macrogynus (strain ATCC 38327)</name>
    <name type="common">Allomyces javanicus var. macrogynus</name>
    <dbReference type="NCBI Taxonomy" id="578462"/>
    <lineage>
        <taxon>Eukaryota</taxon>
        <taxon>Fungi</taxon>
        <taxon>Fungi incertae sedis</taxon>
        <taxon>Blastocladiomycota</taxon>
        <taxon>Blastocladiomycetes</taxon>
        <taxon>Blastocladiales</taxon>
        <taxon>Blastocladiaceae</taxon>
        <taxon>Allomyces</taxon>
    </lineage>
</organism>
<feature type="region of interest" description="Disordered" evidence="1">
    <location>
        <begin position="149"/>
        <end position="184"/>
    </location>
</feature>
<keyword evidence="3" id="KW-1185">Reference proteome</keyword>
<evidence type="ECO:0000313" key="3">
    <source>
        <dbReference type="Proteomes" id="UP000054350"/>
    </source>
</evidence>
<proteinExistence type="predicted"/>
<evidence type="ECO:0000313" key="2">
    <source>
        <dbReference type="EMBL" id="KNE63308.1"/>
    </source>
</evidence>
<sequence length="212" mass="21325">MAAAAPLPGVAGAAAPAAPAPPPLLPSGGPCRLWRTPPASPSDPGTWLVGCVRAAIGYQCGANQEFTTTPSCTMPTNWNPACVQNVDWLLPLANATSGVIVPINGCVSNATSLDSFRCPTEASSVPSASGTAVIPTAIDAPCFLSATTSTSTAPTTTTKTEAKETESISTEATKPDEHKGKSGAVASCKGSRFATVRSLLVAGAMAILIWTA</sequence>
<dbReference type="Proteomes" id="UP000054350">
    <property type="component" value="Unassembled WGS sequence"/>
</dbReference>
<evidence type="ECO:0000256" key="1">
    <source>
        <dbReference type="SAM" id="MobiDB-lite"/>
    </source>
</evidence>
<feature type="compositionally biased region" description="Low complexity" evidence="1">
    <location>
        <begin position="149"/>
        <end position="159"/>
    </location>
</feature>
<dbReference type="VEuPathDB" id="FungiDB:AMAG_08449"/>
<protein>
    <submittedName>
        <fullName evidence="2">Uncharacterized protein</fullName>
    </submittedName>
</protein>
<dbReference type="EMBL" id="GG745342">
    <property type="protein sequence ID" value="KNE63308.1"/>
    <property type="molecule type" value="Genomic_DNA"/>
</dbReference>
<reference evidence="2 3" key="1">
    <citation type="submission" date="2009-11" db="EMBL/GenBank/DDBJ databases">
        <title>Annotation of Allomyces macrogynus ATCC 38327.</title>
        <authorList>
            <consortium name="The Broad Institute Genome Sequencing Platform"/>
            <person name="Russ C."/>
            <person name="Cuomo C."/>
            <person name="Burger G."/>
            <person name="Gray M.W."/>
            <person name="Holland P.W.H."/>
            <person name="King N."/>
            <person name="Lang F.B.F."/>
            <person name="Roger A.J."/>
            <person name="Ruiz-Trillo I."/>
            <person name="Young S.K."/>
            <person name="Zeng Q."/>
            <person name="Gargeya S."/>
            <person name="Fitzgerald M."/>
            <person name="Haas B."/>
            <person name="Abouelleil A."/>
            <person name="Alvarado L."/>
            <person name="Arachchi H.M."/>
            <person name="Berlin A."/>
            <person name="Chapman S.B."/>
            <person name="Gearin G."/>
            <person name="Goldberg J."/>
            <person name="Griggs A."/>
            <person name="Gujja S."/>
            <person name="Hansen M."/>
            <person name="Heiman D."/>
            <person name="Howarth C."/>
            <person name="Larimer J."/>
            <person name="Lui A."/>
            <person name="MacDonald P.J.P."/>
            <person name="McCowen C."/>
            <person name="Montmayeur A."/>
            <person name="Murphy C."/>
            <person name="Neiman D."/>
            <person name="Pearson M."/>
            <person name="Priest M."/>
            <person name="Roberts A."/>
            <person name="Saif S."/>
            <person name="Shea T."/>
            <person name="Sisk P."/>
            <person name="Stolte C."/>
            <person name="Sykes S."/>
            <person name="Wortman J."/>
            <person name="Nusbaum C."/>
            <person name="Birren B."/>
        </authorList>
    </citation>
    <scope>NUCLEOTIDE SEQUENCE [LARGE SCALE GENOMIC DNA]</scope>
    <source>
        <strain evidence="2 3">ATCC 38327</strain>
    </source>
</reference>
<dbReference type="OrthoDB" id="5571245at2759"/>
<gene>
    <name evidence="2" type="ORF">AMAG_08449</name>
</gene>
<name>A0A0L0SLI4_ALLM3</name>
<dbReference type="AlphaFoldDB" id="A0A0L0SLI4"/>
<accession>A0A0L0SLI4</accession>